<dbReference type="Pfam" id="PF00486">
    <property type="entry name" value="Trans_reg_C"/>
    <property type="match status" value="1"/>
</dbReference>
<evidence type="ECO:0000256" key="3">
    <source>
        <dbReference type="ARBA" id="ARBA00022553"/>
    </source>
</evidence>
<dbReference type="SMART" id="SM00448">
    <property type="entry name" value="REC"/>
    <property type="match status" value="1"/>
</dbReference>
<dbReference type="InterPro" id="IPR016032">
    <property type="entry name" value="Sig_transdc_resp-reg_C-effctor"/>
</dbReference>
<dbReference type="PANTHER" id="PTHR48111:SF47">
    <property type="entry name" value="TRANSCRIPTIONAL REGULATORY PROTEIN RSTA"/>
    <property type="match status" value="1"/>
</dbReference>
<keyword evidence="7" id="KW-0804">Transcription</keyword>
<dbReference type="GO" id="GO:0000976">
    <property type="term" value="F:transcription cis-regulatory region binding"/>
    <property type="evidence" value="ECO:0007669"/>
    <property type="project" value="TreeGrafter"/>
</dbReference>
<organism evidence="12">
    <name type="scientific">Leucothrix mucor</name>
    <dbReference type="NCBI Taxonomy" id="45248"/>
    <lineage>
        <taxon>Bacteria</taxon>
        <taxon>Pseudomonadati</taxon>
        <taxon>Pseudomonadota</taxon>
        <taxon>Gammaproteobacteria</taxon>
        <taxon>Thiotrichales</taxon>
        <taxon>Thiotrichaceae</taxon>
        <taxon>Leucothrix</taxon>
    </lineage>
</organism>
<evidence type="ECO:0000256" key="7">
    <source>
        <dbReference type="ARBA" id="ARBA00023163"/>
    </source>
</evidence>
<dbReference type="PROSITE" id="PS50110">
    <property type="entry name" value="RESPONSE_REGULATORY"/>
    <property type="match status" value="1"/>
</dbReference>
<sequence length="256" mass="28713">MNGRQTIKQAVVPYHTILLVEDDIRLSALVVEYLQKNALKVETEFRGDTAVQRIIALQPDLVVLDLMLPGLDGFEVCKQVRSEYSGPILMLTAKDEDIDQVVGLEIGADDYVIKPAQPRLLLARIRALLRRSSTEVANKKTHQQQLDFGTLKIIHSSRSVLLHNDPIELTTIEFDLLWFLALHAGEVLSRDKISEALSGTEYDGLDRSIDIRISRLRKLLHDNSSKPKGIKTVRGKGYLFVAEGWSQSTPCRSGDD</sequence>
<evidence type="ECO:0000256" key="2">
    <source>
        <dbReference type="ARBA" id="ARBA00022490"/>
    </source>
</evidence>
<evidence type="ECO:0000256" key="4">
    <source>
        <dbReference type="ARBA" id="ARBA00023012"/>
    </source>
</evidence>
<dbReference type="InterPro" id="IPR039420">
    <property type="entry name" value="WalR-like"/>
</dbReference>
<dbReference type="AlphaFoldDB" id="A0A7V2T0X8"/>
<evidence type="ECO:0000256" key="6">
    <source>
        <dbReference type="ARBA" id="ARBA00023125"/>
    </source>
</evidence>
<reference evidence="12" key="1">
    <citation type="journal article" date="2020" name="mSystems">
        <title>Genome- and Community-Level Interaction Insights into Carbon Utilization and Element Cycling Functions of Hydrothermarchaeota in Hydrothermal Sediment.</title>
        <authorList>
            <person name="Zhou Z."/>
            <person name="Liu Y."/>
            <person name="Xu W."/>
            <person name="Pan J."/>
            <person name="Luo Z.H."/>
            <person name="Li M."/>
        </authorList>
    </citation>
    <scope>NUCLEOTIDE SEQUENCE [LARGE SCALE GENOMIC DNA]</scope>
    <source>
        <strain evidence="12">HyVt-493</strain>
    </source>
</reference>
<evidence type="ECO:0000259" key="11">
    <source>
        <dbReference type="PROSITE" id="PS51755"/>
    </source>
</evidence>
<feature type="domain" description="Response regulatory" evidence="10">
    <location>
        <begin position="16"/>
        <end position="129"/>
    </location>
</feature>
<dbReference type="Gene3D" id="1.10.10.10">
    <property type="entry name" value="Winged helix-like DNA-binding domain superfamily/Winged helix DNA-binding domain"/>
    <property type="match status" value="1"/>
</dbReference>
<dbReference type="Proteomes" id="UP000885750">
    <property type="component" value="Unassembled WGS sequence"/>
</dbReference>
<dbReference type="CDD" id="cd00383">
    <property type="entry name" value="trans_reg_C"/>
    <property type="match status" value="1"/>
</dbReference>
<dbReference type="GO" id="GO:0000156">
    <property type="term" value="F:phosphorelay response regulator activity"/>
    <property type="evidence" value="ECO:0007669"/>
    <property type="project" value="TreeGrafter"/>
</dbReference>
<evidence type="ECO:0000256" key="1">
    <source>
        <dbReference type="ARBA" id="ARBA00004496"/>
    </source>
</evidence>
<evidence type="ECO:0000313" key="12">
    <source>
        <dbReference type="EMBL" id="HFC91578.1"/>
    </source>
</evidence>
<dbReference type="GO" id="GO:0032993">
    <property type="term" value="C:protein-DNA complex"/>
    <property type="evidence" value="ECO:0007669"/>
    <property type="project" value="TreeGrafter"/>
</dbReference>
<dbReference type="SUPFAM" id="SSF46894">
    <property type="entry name" value="C-terminal effector domain of the bipartite response regulators"/>
    <property type="match status" value="1"/>
</dbReference>
<accession>A0A7V2T0X8</accession>
<keyword evidence="6 9" id="KW-0238">DNA-binding</keyword>
<evidence type="ECO:0000256" key="9">
    <source>
        <dbReference type="PROSITE-ProRule" id="PRU01091"/>
    </source>
</evidence>
<feature type="modified residue" description="4-aspartylphosphate" evidence="8">
    <location>
        <position position="65"/>
    </location>
</feature>
<dbReference type="SUPFAM" id="SSF52172">
    <property type="entry name" value="CheY-like"/>
    <property type="match status" value="1"/>
</dbReference>
<dbReference type="Gene3D" id="3.40.50.2300">
    <property type="match status" value="1"/>
</dbReference>
<dbReference type="PANTHER" id="PTHR48111">
    <property type="entry name" value="REGULATOR OF RPOS"/>
    <property type="match status" value="1"/>
</dbReference>
<dbReference type="Gene3D" id="6.10.250.690">
    <property type="match status" value="1"/>
</dbReference>
<dbReference type="SMART" id="SM00862">
    <property type="entry name" value="Trans_reg_C"/>
    <property type="match status" value="1"/>
</dbReference>
<keyword evidence="4" id="KW-0902">Two-component regulatory system</keyword>
<comment type="caution">
    <text evidence="12">The sequence shown here is derived from an EMBL/GenBank/DDBJ whole genome shotgun (WGS) entry which is preliminary data.</text>
</comment>
<protein>
    <submittedName>
        <fullName evidence="12">Response regulator</fullName>
    </submittedName>
</protein>
<feature type="DNA-binding region" description="OmpR/PhoB-type" evidence="9">
    <location>
        <begin position="143"/>
        <end position="242"/>
    </location>
</feature>
<dbReference type="InterPro" id="IPR036388">
    <property type="entry name" value="WH-like_DNA-bd_sf"/>
</dbReference>
<dbReference type="GO" id="GO:0006355">
    <property type="term" value="P:regulation of DNA-templated transcription"/>
    <property type="evidence" value="ECO:0007669"/>
    <property type="project" value="InterPro"/>
</dbReference>
<evidence type="ECO:0000256" key="5">
    <source>
        <dbReference type="ARBA" id="ARBA00023015"/>
    </source>
</evidence>
<keyword evidence="2" id="KW-0963">Cytoplasm</keyword>
<evidence type="ECO:0000259" key="10">
    <source>
        <dbReference type="PROSITE" id="PS50110"/>
    </source>
</evidence>
<dbReference type="PROSITE" id="PS51755">
    <property type="entry name" value="OMPR_PHOB"/>
    <property type="match status" value="1"/>
</dbReference>
<dbReference type="InterPro" id="IPR001789">
    <property type="entry name" value="Sig_transdc_resp-reg_receiver"/>
</dbReference>
<keyword evidence="3 8" id="KW-0597">Phosphoprotein</keyword>
<evidence type="ECO:0000256" key="8">
    <source>
        <dbReference type="PROSITE-ProRule" id="PRU00169"/>
    </source>
</evidence>
<feature type="domain" description="OmpR/PhoB-type" evidence="11">
    <location>
        <begin position="143"/>
        <end position="242"/>
    </location>
</feature>
<dbReference type="EMBL" id="DRMS01000083">
    <property type="protein sequence ID" value="HFC91578.1"/>
    <property type="molecule type" value="Genomic_DNA"/>
</dbReference>
<keyword evidence="5" id="KW-0805">Transcription regulation</keyword>
<dbReference type="Pfam" id="PF00072">
    <property type="entry name" value="Response_reg"/>
    <property type="match status" value="1"/>
</dbReference>
<name>A0A7V2T0X8_LEUMU</name>
<dbReference type="InterPro" id="IPR011006">
    <property type="entry name" value="CheY-like_superfamily"/>
</dbReference>
<proteinExistence type="predicted"/>
<gene>
    <name evidence="12" type="ORF">ENJ51_02060</name>
</gene>
<comment type="subcellular location">
    <subcellularLocation>
        <location evidence="1">Cytoplasm</location>
    </subcellularLocation>
</comment>
<dbReference type="FunFam" id="1.10.10.10:FF:000099">
    <property type="entry name" value="Two-component system response regulator TorR"/>
    <property type="match status" value="1"/>
</dbReference>
<dbReference type="GO" id="GO:0005829">
    <property type="term" value="C:cytosol"/>
    <property type="evidence" value="ECO:0007669"/>
    <property type="project" value="TreeGrafter"/>
</dbReference>
<dbReference type="InterPro" id="IPR001867">
    <property type="entry name" value="OmpR/PhoB-type_DNA-bd"/>
</dbReference>